<comment type="caution">
    <text evidence="1">The sequence shown here is derived from an EMBL/GenBank/DDBJ whole genome shotgun (WGS) entry which is preliminary data.</text>
</comment>
<dbReference type="PANTHER" id="PTHR11439">
    <property type="entry name" value="GAG-POL-RELATED RETROTRANSPOSON"/>
    <property type="match status" value="1"/>
</dbReference>
<name>A0AAD4WND6_PRUDU</name>
<dbReference type="PANTHER" id="PTHR11439:SF487">
    <property type="entry name" value="RNA-DIRECTED DNA POLYMERASE"/>
    <property type="match status" value="1"/>
</dbReference>
<organism evidence="1 2">
    <name type="scientific">Prunus dulcis</name>
    <name type="common">Almond</name>
    <name type="synonym">Amygdalus dulcis</name>
    <dbReference type="NCBI Taxonomy" id="3755"/>
    <lineage>
        <taxon>Eukaryota</taxon>
        <taxon>Viridiplantae</taxon>
        <taxon>Streptophyta</taxon>
        <taxon>Embryophyta</taxon>
        <taxon>Tracheophyta</taxon>
        <taxon>Spermatophyta</taxon>
        <taxon>Magnoliopsida</taxon>
        <taxon>eudicotyledons</taxon>
        <taxon>Gunneridae</taxon>
        <taxon>Pentapetalae</taxon>
        <taxon>rosids</taxon>
        <taxon>fabids</taxon>
        <taxon>Rosales</taxon>
        <taxon>Rosaceae</taxon>
        <taxon>Amygdaloideae</taxon>
        <taxon>Amygdaleae</taxon>
        <taxon>Prunus</taxon>
    </lineage>
</organism>
<evidence type="ECO:0000313" key="2">
    <source>
        <dbReference type="Proteomes" id="UP001054821"/>
    </source>
</evidence>
<keyword evidence="2" id="KW-1185">Reference proteome</keyword>
<accession>A0AAD4WND6</accession>
<dbReference type="Proteomes" id="UP001054821">
    <property type="component" value="Chromosome 2"/>
</dbReference>
<dbReference type="AlphaFoldDB" id="A0AAD4WND6"/>
<reference evidence="1 2" key="1">
    <citation type="journal article" date="2022" name="G3 (Bethesda)">
        <title>Whole-genome sequence and methylome profiling of the almond [Prunus dulcis (Mill.) D.A. Webb] cultivar 'Nonpareil'.</title>
        <authorList>
            <person name="D'Amico-Willman K.M."/>
            <person name="Ouma W.Z."/>
            <person name="Meulia T."/>
            <person name="Sideli G.M."/>
            <person name="Gradziel T.M."/>
            <person name="Fresnedo-Ramirez J."/>
        </authorList>
    </citation>
    <scope>NUCLEOTIDE SEQUENCE [LARGE SCALE GENOMIC DNA]</scope>
    <source>
        <strain evidence="1">Clone GOH B32 T37-40</strain>
    </source>
</reference>
<dbReference type="EMBL" id="JAJFAZ020000002">
    <property type="protein sequence ID" value="KAI5345287.1"/>
    <property type="molecule type" value="Genomic_DNA"/>
</dbReference>
<gene>
    <name evidence="1" type="ORF">L3X38_013164</name>
</gene>
<proteinExistence type="predicted"/>
<sequence length="107" mass="11953">MADACCELTWLRYILKDLGIQHSELAVLHCDNQSALYIAKNPVFPERTKHIDLDCHLVRQNIQSGLVSTAYTPTKMQIADIFTKPLGKVLFGSLLGKLGVYNIHSPT</sequence>
<dbReference type="CDD" id="cd09272">
    <property type="entry name" value="RNase_HI_RT_Ty1"/>
    <property type="match status" value="1"/>
</dbReference>
<protein>
    <submittedName>
        <fullName evidence="1">Uncharacterized protein</fullName>
    </submittedName>
</protein>
<evidence type="ECO:0000313" key="1">
    <source>
        <dbReference type="EMBL" id="KAI5345287.1"/>
    </source>
</evidence>